<sequence>MLLIVVLAVVAIAAFIYIKLKQQAAPEKSPKKASKSTESVNTALGVCSNNAGPSTSTNTAQPIISGVVIHPPPTHHGTIASMGMTPAPKKHDDGADLNSTHEIQSRSKNAARLGAERLASSKPTSPTTSTAAQDASLPIVEAKSSTSHASKSTGLPTQTTTTTDSLSTTAPIQLSLPISSMSTGNAVTISQFDTVIPPLPTESNNEVKKSPANESQATETKKKKKHIKEPPRKIRNSSGKREGSKGKKKRNSKNSQGNSTSSSSNDKPPPAVPTAQSAEPSQPSPTADPSQPPSVVQM</sequence>
<keyword evidence="2" id="KW-1185">Reference proteome</keyword>
<reference evidence="3" key="1">
    <citation type="submission" date="2024-02" db="UniProtKB">
        <authorList>
            <consortium name="WormBaseParasite"/>
        </authorList>
    </citation>
    <scope>IDENTIFICATION</scope>
</reference>
<dbReference type="AlphaFoldDB" id="A0AAF3F5I4"/>
<feature type="compositionally biased region" description="Polar residues" evidence="1">
    <location>
        <begin position="274"/>
        <end position="298"/>
    </location>
</feature>
<evidence type="ECO:0000256" key="1">
    <source>
        <dbReference type="SAM" id="MobiDB-lite"/>
    </source>
</evidence>
<accession>A0AAF3F5I4</accession>
<organism evidence="2 3">
    <name type="scientific">Mesorhabditis belari</name>
    <dbReference type="NCBI Taxonomy" id="2138241"/>
    <lineage>
        <taxon>Eukaryota</taxon>
        <taxon>Metazoa</taxon>
        <taxon>Ecdysozoa</taxon>
        <taxon>Nematoda</taxon>
        <taxon>Chromadorea</taxon>
        <taxon>Rhabditida</taxon>
        <taxon>Rhabditina</taxon>
        <taxon>Rhabditomorpha</taxon>
        <taxon>Rhabditoidea</taxon>
        <taxon>Rhabditidae</taxon>
        <taxon>Mesorhabditinae</taxon>
        <taxon>Mesorhabditis</taxon>
    </lineage>
</organism>
<feature type="compositionally biased region" description="Polar residues" evidence="1">
    <location>
        <begin position="97"/>
        <end position="108"/>
    </location>
</feature>
<feature type="region of interest" description="Disordered" evidence="1">
    <location>
        <begin position="74"/>
        <end position="167"/>
    </location>
</feature>
<protein>
    <submittedName>
        <fullName evidence="3">Uncharacterized protein</fullName>
    </submittedName>
</protein>
<proteinExistence type="predicted"/>
<dbReference type="WBParaSite" id="MBELARI_LOCUS21814">
    <property type="protein sequence ID" value="MBELARI_LOCUS21814"/>
    <property type="gene ID" value="MBELARI_LOCUS21814"/>
</dbReference>
<evidence type="ECO:0000313" key="2">
    <source>
        <dbReference type="Proteomes" id="UP000887575"/>
    </source>
</evidence>
<dbReference type="Proteomes" id="UP000887575">
    <property type="component" value="Unassembled WGS sequence"/>
</dbReference>
<feature type="region of interest" description="Disordered" evidence="1">
    <location>
        <begin position="198"/>
        <end position="298"/>
    </location>
</feature>
<feature type="compositionally biased region" description="Low complexity" evidence="1">
    <location>
        <begin position="120"/>
        <end position="167"/>
    </location>
</feature>
<name>A0AAF3F5I4_9BILA</name>
<evidence type="ECO:0000313" key="3">
    <source>
        <dbReference type="WBParaSite" id="MBELARI_LOCUS21814"/>
    </source>
</evidence>
<feature type="compositionally biased region" description="Low complexity" evidence="1">
    <location>
        <begin position="253"/>
        <end position="265"/>
    </location>
</feature>